<dbReference type="GO" id="GO:0016491">
    <property type="term" value="F:oxidoreductase activity"/>
    <property type="evidence" value="ECO:0007669"/>
    <property type="project" value="UniProtKB-KW"/>
</dbReference>
<dbReference type="OrthoDB" id="655030at2759"/>
<dbReference type="EMBL" id="LXJU01000003">
    <property type="protein sequence ID" value="OGE56613.1"/>
    <property type="molecule type" value="Genomic_DNA"/>
</dbReference>
<keyword evidence="2" id="KW-0274">FAD</keyword>
<evidence type="ECO:0000256" key="1">
    <source>
        <dbReference type="ARBA" id="ARBA00022630"/>
    </source>
</evidence>
<dbReference type="PRINTS" id="PR00420">
    <property type="entry name" value="RNGMNOXGNASE"/>
</dbReference>
<organism evidence="5 6">
    <name type="scientific">Penicillium arizonense</name>
    <dbReference type="NCBI Taxonomy" id="1835702"/>
    <lineage>
        <taxon>Eukaryota</taxon>
        <taxon>Fungi</taxon>
        <taxon>Dikarya</taxon>
        <taxon>Ascomycota</taxon>
        <taxon>Pezizomycotina</taxon>
        <taxon>Eurotiomycetes</taxon>
        <taxon>Eurotiomycetidae</taxon>
        <taxon>Eurotiales</taxon>
        <taxon>Aspergillaceae</taxon>
        <taxon>Penicillium</taxon>
    </lineage>
</organism>
<dbReference type="Gene3D" id="3.50.50.60">
    <property type="entry name" value="FAD/NAD(P)-binding domain"/>
    <property type="match status" value="1"/>
</dbReference>
<dbReference type="Gene3D" id="3.30.9.10">
    <property type="entry name" value="D-Amino Acid Oxidase, subunit A, domain 2"/>
    <property type="match status" value="1"/>
</dbReference>
<dbReference type="PANTHER" id="PTHR46865:SF7">
    <property type="entry name" value="MONOOXYGENASE, PUTATIVE (AFU_ORTHOLOGUE AFUA_8G07040)-RELATED"/>
    <property type="match status" value="1"/>
</dbReference>
<comment type="caution">
    <text evidence="5">The sequence shown here is derived from an EMBL/GenBank/DDBJ whole genome shotgun (WGS) entry which is preliminary data.</text>
</comment>
<evidence type="ECO:0000313" key="5">
    <source>
        <dbReference type="EMBL" id="OGE56613.1"/>
    </source>
</evidence>
<dbReference type="Proteomes" id="UP000177622">
    <property type="component" value="Unassembled WGS sequence"/>
</dbReference>
<dbReference type="Pfam" id="PF01494">
    <property type="entry name" value="FAD_binding_3"/>
    <property type="match status" value="1"/>
</dbReference>
<dbReference type="InterPro" id="IPR036188">
    <property type="entry name" value="FAD/NAD-bd_sf"/>
</dbReference>
<keyword evidence="1" id="KW-0285">Flavoprotein</keyword>
<evidence type="ECO:0000256" key="3">
    <source>
        <dbReference type="ARBA" id="ARBA00023002"/>
    </source>
</evidence>
<dbReference type="InterPro" id="IPR001763">
    <property type="entry name" value="Rhodanese-like_dom"/>
</dbReference>
<evidence type="ECO:0000259" key="4">
    <source>
        <dbReference type="PROSITE" id="PS50206"/>
    </source>
</evidence>
<feature type="domain" description="Rhodanese" evidence="4">
    <location>
        <begin position="6"/>
        <end position="47"/>
    </location>
</feature>
<gene>
    <name evidence="5" type="ORF">PENARI_c003G00937</name>
</gene>
<dbReference type="InterPro" id="IPR002938">
    <property type="entry name" value="FAD-bd"/>
</dbReference>
<dbReference type="PROSITE" id="PS50206">
    <property type="entry name" value="RHODANESE_3"/>
    <property type="match status" value="1"/>
</dbReference>
<dbReference type="PANTHER" id="PTHR46865">
    <property type="entry name" value="OXIDOREDUCTASE-RELATED"/>
    <property type="match status" value="1"/>
</dbReference>
<evidence type="ECO:0000256" key="2">
    <source>
        <dbReference type="ARBA" id="ARBA00022827"/>
    </source>
</evidence>
<dbReference type="GO" id="GO:0071949">
    <property type="term" value="F:FAD binding"/>
    <property type="evidence" value="ECO:0007669"/>
    <property type="project" value="InterPro"/>
</dbReference>
<keyword evidence="6" id="KW-1185">Reference proteome</keyword>
<dbReference type="RefSeq" id="XP_022492041.1">
    <property type="nucleotide sequence ID" value="XM_022628063.1"/>
</dbReference>
<proteinExistence type="predicted"/>
<dbReference type="AlphaFoldDB" id="A0A1F5LTT5"/>
<name>A0A1F5LTT5_PENAI</name>
<reference evidence="5 6" key="1">
    <citation type="journal article" date="2016" name="Sci. Rep.">
        <title>Penicillium arizonense, a new, genome sequenced fungal species, reveals a high chemical diversity in secreted metabolites.</title>
        <authorList>
            <person name="Grijseels S."/>
            <person name="Nielsen J.C."/>
            <person name="Randelovic M."/>
            <person name="Nielsen J."/>
            <person name="Nielsen K.F."/>
            <person name="Workman M."/>
            <person name="Frisvad J.C."/>
        </authorList>
    </citation>
    <scope>NUCLEOTIDE SEQUENCE [LARGE SCALE GENOMIC DNA]</scope>
    <source>
        <strain evidence="5 6">CBS 141311</strain>
    </source>
</reference>
<evidence type="ECO:0000313" key="6">
    <source>
        <dbReference type="Proteomes" id="UP000177622"/>
    </source>
</evidence>
<dbReference type="GeneID" id="34572797"/>
<protein>
    <recommendedName>
        <fullName evidence="4">Rhodanese domain-containing protein</fullName>
    </recommendedName>
</protein>
<dbReference type="InterPro" id="IPR051704">
    <property type="entry name" value="FAD_aromatic-hydroxylase"/>
</dbReference>
<dbReference type="STRING" id="1835702.A0A1F5LTT5"/>
<dbReference type="SUPFAM" id="SSF51905">
    <property type="entry name" value="FAD/NAD(P)-binding domain"/>
    <property type="match status" value="1"/>
</dbReference>
<keyword evidence="3" id="KW-0560">Oxidoreductase</keyword>
<accession>A0A1F5LTT5</accession>
<sequence length="434" mass="48435">MAPLKVLICGGGIAGPALAFWLSKLGHDVTVVERFPSLRASGQQLDLRGPGIPVMKRMGLEDLFRSQSIKEAGMQFVDDHGKQKAFYPVNTSGEGLQSFTTEYEIMRGDLCRMLYNVGKARVKYIFGVHVDSFEQGADSVSVKFSDGKEDQFHLLVGADGQGSRTRRMMLEPNAPDPFHFLNLYIAYFTIPREEGDEYMSTLYNAPGKRFVFTRRHAPDTIQAYLGYCTASDKLDNVKKSDIDEQKKAWAELFADAAWKTPRIIRDMLNDEAANDFYSQEVGQVRLNSWSRGRVVLVGDAAYCPSPATGMGTTSGLTGAYVLAGEIAKYCGCLEFSDGLKDPLFHALSEYERKFRPFMTEVQTLGPGMPNIVAPETQWGISVMHLILWLAALLGIDAVAQWFLREQNSWDLPYYEELAIPTQGRPESAIAKKTR</sequence>